<proteinExistence type="predicted"/>
<name>A0A1U7DFU5_9RHOB</name>
<dbReference type="AlphaFoldDB" id="A0A1U7DFU5"/>
<keyword evidence="2" id="KW-1185">Reference proteome</keyword>
<dbReference type="EMBL" id="CP019124">
    <property type="protein sequence ID" value="APX88867.1"/>
    <property type="molecule type" value="Genomic_DNA"/>
</dbReference>
<evidence type="ECO:0000313" key="2">
    <source>
        <dbReference type="Proteomes" id="UP000187266"/>
    </source>
</evidence>
<dbReference type="RefSeq" id="WP_076978890.1">
    <property type="nucleotide sequence ID" value="NZ_CP019124.1"/>
</dbReference>
<accession>A0A2M9DFM9</accession>
<dbReference type="InterPro" id="IPR045519">
    <property type="entry name" value="DUF6476"/>
</dbReference>
<dbReference type="STRING" id="1267768.BV394_03250"/>
<gene>
    <name evidence="1" type="ORF">BV394_03250</name>
</gene>
<dbReference type="Proteomes" id="UP000187266">
    <property type="component" value="Chromosome"/>
</dbReference>
<protein>
    <submittedName>
        <fullName evidence="1">Uncharacterized protein</fullName>
    </submittedName>
</protein>
<evidence type="ECO:0000313" key="1">
    <source>
        <dbReference type="EMBL" id="APX88867.1"/>
    </source>
</evidence>
<dbReference type="Pfam" id="PF20082">
    <property type="entry name" value="DUF6476"/>
    <property type="match status" value="1"/>
</dbReference>
<dbReference type="OrthoDB" id="7872651at2"/>
<reference evidence="1 2" key="1">
    <citation type="submission" date="2017-01" db="EMBL/GenBank/DDBJ databases">
        <title>Genomic analysis of Xuhuaishuia manganoxidans DY6-4.</title>
        <authorList>
            <person name="Wang X."/>
        </authorList>
    </citation>
    <scope>NUCLEOTIDE SEQUENCE [LARGE SCALE GENOMIC DNA]</scope>
    <source>
        <strain evidence="1 2">DY6-4</strain>
    </source>
</reference>
<organism evidence="1 2">
    <name type="scientific">Brevirhabdus pacifica</name>
    <dbReference type="NCBI Taxonomy" id="1267768"/>
    <lineage>
        <taxon>Bacteria</taxon>
        <taxon>Pseudomonadati</taxon>
        <taxon>Pseudomonadota</taxon>
        <taxon>Alphaproteobacteria</taxon>
        <taxon>Rhodobacterales</taxon>
        <taxon>Paracoccaceae</taxon>
        <taxon>Brevirhabdus</taxon>
    </lineage>
</organism>
<sequence>MDDAPQPADLPANIRFLRVLVTALAVTMIAGLLTIVGLLVMRFSADTEKSAASAPTGPAAAGLPGLAELAAGLDLPAGAALRSISVVDDLVIVVTEDARLLVLDRTTGALRQNVALDPAQ</sequence>
<accession>A0A1U7DFU5</accession>